<proteinExistence type="predicted"/>
<dbReference type="Proteomes" id="UP000218968">
    <property type="component" value="Chromosome"/>
</dbReference>
<dbReference type="SUPFAM" id="SSF50341">
    <property type="entry name" value="CheW-like"/>
    <property type="match status" value="1"/>
</dbReference>
<dbReference type="Pfam" id="PF01584">
    <property type="entry name" value="CheW"/>
    <property type="match status" value="1"/>
</dbReference>
<protein>
    <submittedName>
        <fullName evidence="2">Chemotaxis protein CheW</fullName>
    </submittedName>
</protein>
<dbReference type="RefSeq" id="WP_096297321.1">
    <property type="nucleotide sequence ID" value="NZ_CP023406.1"/>
</dbReference>
<evidence type="ECO:0000313" key="3">
    <source>
        <dbReference type="Proteomes" id="UP000218968"/>
    </source>
</evidence>
<dbReference type="GO" id="GO:0006935">
    <property type="term" value="P:chemotaxis"/>
    <property type="evidence" value="ECO:0007669"/>
    <property type="project" value="InterPro"/>
</dbReference>
<reference evidence="3" key="1">
    <citation type="submission" date="2017-09" db="EMBL/GenBank/DDBJ databases">
        <title>Luteimonas liuhanmingii sp.nov., isolated from the intestinal contents of Tibetan Plateau Pika in Yushu, Qinghai Province, China.</title>
        <authorList>
            <person name="Gui Z."/>
        </authorList>
    </citation>
    <scope>NUCLEOTIDE SEQUENCE [LARGE SCALE GENOMIC DNA]</scope>
    <source>
        <strain evidence="3">100111</strain>
    </source>
</reference>
<dbReference type="KEGG" id="lum:CNR27_05675"/>
<dbReference type="EMBL" id="CP023406">
    <property type="protein sequence ID" value="ATD66995.1"/>
    <property type="molecule type" value="Genomic_DNA"/>
</dbReference>
<dbReference type="GO" id="GO:0007165">
    <property type="term" value="P:signal transduction"/>
    <property type="evidence" value="ECO:0007669"/>
    <property type="project" value="InterPro"/>
</dbReference>
<evidence type="ECO:0000313" key="2">
    <source>
        <dbReference type="EMBL" id="ATD66995.1"/>
    </source>
</evidence>
<dbReference type="InterPro" id="IPR036061">
    <property type="entry name" value="CheW-like_dom_sf"/>
</dbReference>
<accession>A0A290XCX4</accession>
<dbReference type="OrthoDB" id="5765252at2"/>
<evidence type="ECO:0000259" key="1">
    <source>
        <dbReference type="PROSITE" id="PS50851"/>
    </source>
</evidence>
<feature type="domain" description="CheW-like" evidence="1">
    <location>
        <begin position="6"/>
        <end position="152"/>
    </location>
</feature>
<keyword evidence="3" id="KW-1185">Reference proteome</keyword>
<sequence length="156" mass="16978">MSTHDEIRGVLIRAGTTQLLLPNASISEVLSYSPPEAVADAPDWLLGRLRWRGWRLPLVAFPVLAGQGDERADLSSKVVVLKALGGDARLPFFALLTEGFPRLVTIAADKLLDESQGDDKDALPFAVRARVRLNDDVALIPDIDRIELSVREALAA</sequence>
<dbReference type="Gene3D" id="2.40.50.180">
    <property type="entry name" value="CheA-289, Domain 4"/>
    <property type="match status" value="1"/>
</dbReference>
<dbReference type="SMART" id="SM00260">
    <property type="entry name" value="CheW"/>
    <property type="match status" value="1"/>
</dbReference>
<dbReference type="InterPro" id="IPR002545">
    <property type="entry name" value="CheW-lke_dom"/>
</dbReference>
<organism evidence="2 3">
    <name type="scientific">Luteimonas chenhongjianii</name>
    <dbReference type="NCBI Taxonomy" id="2006110"/>
    <lineage>
        <taxon>Bacteria</taxon>
        <taxon>Pseudomonadati</taxon>
        <taxon>Pseudomonadota</taxon>
        <taxon>Gammaproteobacteria</taxon>
        <taxon>Lysobacterales</taxon>
        <taxon>Lysobacteraceae</taxon>
        <taxon>Luteimonas</taxon>
    </lineage>
</organism>
<gene>
    <name evidence="2" type="ORF">CNR27_05675</name>
</gene>
<name>A0A290XCX4_9GAMM</name>
<dbReference type="AlphaFoldDB" id="A0A290XCX4"/>
<dbReference type="PROSITE" id="PS50851">
    <property type="entry name" value="CHEW"/>
    <property type="match status" value="1"/>
</dbReference>